<keyword evidence="4 8" id="KW-0418">Kinase</keyword>
<dbReference type="Gene3D" id="3.30.450.40">
    <property type="match status" value="1"/>
</dbReference>
<evidence type="ECO:0000256" key="1">
    <source>
        <dbReference type="ARBA" id="ARBA00000085"/>
    </source>
</evidence>
<accession>A0AA96WFG5</accession>
<evidence type="ECO:0000256" key="2">
    <source>
        <dbReference type="ARBA" id="ARBA00012438"/>
    </source>
</evidence>
<feature type="region of interest" description="Disordered" evidence="6">
    <location>
        <begin position="1"/>
        <end position="30"/>
    </location>
</feature>
<dbReference type="GO" id="GO:0000155">
    <property type="term" value="F:phosphorelay sensor kinase activity"/>
    <property type="evidence" value="ECO:0007669"/>
    <property type="project" value="InterPro"/>
</dbReference>
<dbReference type="PRINTS" id="PR00344">
    <property type="entry name" value="BCTRLSENSOR"/>
</dbReference>
<dbReference type="PANTHER" id="PTHR43547">
    <property type="entry name" value="TWO-COMPONENT HISTIDINE KINASE"/>
    <property type="match status" value="1"/>
</dbReference>
<dbReference type="InterPro" id="IPR003018">
    <property type="entry name" value="GAF"/>
</dbReference>
<name>A0AA96WFG5_9CYAN</name>
<comment type="catalytic activity">
    <reaction evidence="1">
        <text>ATP + protein L-histidine = ADP + protein N-phospho-L-histidine.</text>
        <dbReference type="EC" id="2.7.13.3"/>
    </reaction>
</comment>
<keyword evidence="3" id="KW-0597">Phosphoprotein</keyword>
<dbReference type="SUPFAM" id="SSF55874">
    <property type="entry name" value="ATPase domain of HSP90 chaperone/DNA topoisomerase II/histidine kinase"/>
    <property type="match status" value="1"/>
</dbReference>
<dbReference type="CDD" id="cd00075">
    <property type="entry name" value="HATPase"/>
    <property type="match status" value="1"/>
</dbReference>
<dbReference type="InterPro" id="IPR004358">
    <property type="entry name" value="Sig_transdc_His_kin-like_C"/>
</dbReference>
<dbReference type="SMART" id="SM00388">
    <property type="entry name" value="HisKA"/>
    <property type="match status" value="1"/>
</dbReference>
<evidence type="ECO:0000256" key="3">
    <source>
        <dbReference type="ARBA" id="ARBA00022553"/>
    </source>
</evidence>
<dbReference type="Pfam" id="PF01590">
    <property type="entry name" value="GAF"/>
    <property type="match status" value="1"/>
</dbReference>
<keyword evidence="4 8" id="KW-0808">Transferase</keyword>
<dbReference type="EC" id="2.7.13.3" evidence="2"/>
<dbReference type="SMART" id="SM00065">
    <property type="entry name" value="GAF"/>
    <property type="match status" value="1"/>
</dbReference>
<dbReference type="InterPro" id="IPR036097">
    <property type="entry name" value="HisK_dim/P_sf"/>
</dbReference>
<evidence type="ECO:0000256" key="6">
    <source>
        <dbReference type="SAM" id="MobiDB-lite"/>
    </source>
</evidence>
<dbReference type="SUPFAM" id="SSF47384">
    <property type="entry name" value="Homodimeric domain of signal transducing histidine kinase"/>
    <property type="match status" value="1"/>
</dbReference>
<dbReference type="InterPro" id="IPR036890">
    <property type="entry name" value="HATPase_C_sf"/>
</dbReference>
<dbReference type="Gene3D" id="1.10.287.130">
    <property type="match status" value="1"/>
</dbReference>
<dbReference type="InterPro" id="IPR003661">
    <property type="entry name" value="HisK_dim/P_dom"/>
</dbReference>
<dbReference type="EMBL" id="CP053586">
    <property type="protein sequence ID" value="WNZ24259.1"/>
    <property type="molecule type" value="Genomic_DNA"/>
</dbReference>
<dbReference type="CDD" id="cd00082">
    <property type="entry name" value="HisKA"/>
    <property type="match status" value="1"/>
</dbReference>
<dbReference type="SUPFAM" id="SSF55781">
    <property type="entry name" value="GAF domain-like"/>
    <property type="match status" value="1"/>
</dbReference>
<organism evidence="8">
    <name type="scientific">Leptolyngbya sp. NK1-12</name>
    <dbReference type="NCBI Taxonomy" id="2547451"/>
    <lineage>
        <taxon>Bacteria</taxon>
        <taxon>Bacillati</taxon>
        <taxon>Cyanobacteriota</taxon>
        <taxon>Cyanophyceae</taxon>
        <taxon>Leptolyngbyales</taxon>
        <taxon>Leptolyngbyaceae</taxon>
        <taxon>Leptolyngbya group</taxon>
        <taxon>Leptolyngbya</taxon>
    </lineage>
</organism>
<dbReference type="AlphaFoldDB" id="A0AA96WFG5"/>
<evidence type="ECO:0000259" key="7">
    <source>
        <dbReference type="PROSITE" id="PS50109"/>
    </source>
</evidence>
<dbReference type="Pfam" id="PF02518">
    <property type="entry name" value="HATPase_c"/>
    <property type="match status" value="1"/>
</dbReference>
<evidence type="ECO:0000256" key="5">
    <source>
        <dbReference type="ARBA" id="ARBA00023012"/>
    </source>
</evidence>
<dbReference type="SMART" id="SM00387">
    <property type="entry name" value="HATPase_c"/>
    <property type="match status" value="1"/>
</dbReference>
<dbReference type="InterPro" id="IPR029016">
    <property type="entry name" value="GAF-like_dom_sf"/>
</dbReference>
<dbReference type="Pfam" id="PF00512">
    <property type="entry name" value="HisKA"/>
    <property type="match status" value="1"/>
</dbReference>
<dbReference type="Gene3D" id="3.30.565.10">
    <property type="entry name" value="Histidine kinase-like ATPase, C-terminal domain"/>
    <property type="match status" value="1"/>
</dbReference>
<dbReference type="RefSeq" id="WP_316429982.1">
    <property type="nucleotide sequence ID" value="NZ_CP053586.1"/>
</dbReference>
<sequence>MAFHSPIPQHYEPQIDPRMEREGMQGRGPSIAQLQQQLQQHQQRQALIDQMVRTMRHNRGLEQVYRLAVHGLVQTLQVSRGLLILFKYADPRYRHSTVGSVARTKASVVIESWLSENFCAIDSSSSDSSSDKRDFETANSDPEQLVTFWASDCSLCQAILTGQPQVLFNEQPGERSGLAQQAASLFRLNALPTLLMLPLESQNTILGCLVLQHETHQDWSIDTVDFVRLIAAQLSTAILQTRSFQQVQAVVQERTAQLQRSLEVQAKLYEKSRQQVEQLRKLNAEREEFLSTISHELLTPLTSMTLAIRMLRQAKLDDARRQKYLDILEQQCVQETHLINDLLALRKLDSVPTSVQAQKLDLRQLILTLTEAMGSTWQDKDLKLDLDLPPRPLIFYSDGDNLHRILMELLTNAKKYSEPGSTIHLRLTYEGDITARQVTMVVRNIGVGIPPDELPHIFDKFRRGQGMTQQAVPGTGLGLALVKSLVEHMEGTITAASRPLDHSAIWETSFTITLPQAKDGCIHASA</sequence>
<proteinExistence type="predicted"/>
<dbReference type="InterPro" id="IPR003594">
    <property type="entry name" value="HATPase_dom"/>
</dbReference>
<reference evidence="8" key="1">
    <citation type="submission" date="2020-05" db="EMBL/GenBank/DDBJ databases">
        <authorList>
            <person name="Zhu T."/>
            <person name="Keshari N."/>
            <person name="Lu X."/>
        </authorList>
    </citation>
    <scope>NUCLEOTIDE SEQUENCE</scope>
    <source>
        <strain evidence="8">NK1-12</strain>
    </source>
</reference>
<dbReference type="PANTHER" id="PTHR43547:SF2">
    <property type="entry name" value="HYBRID SIGNAL TRANSDUCTION HISTIDINE KINASE C"/>
    <property type="match status" value="1"/>
</dbReference>
<evidence type="ECO:0000256" key="4">
    <source>
        <dbReference type="ARBA" id="ARBA00022777"/>
    </source>
</evidence>
<gene>
    <name evidence="8" type="ORF">HJG54_16285</name>
</gene>
<dbReference type="PROSITE" id="PS50109">
    <property type="entry name" value="HIS_KIN"/>
    <property type="match status" value="1"/>
</dbReference>
<feature type="domain" description="Histidine kinase" evidence="7">
    <location>
        <begin position="292"/>
        <end position="518"/>
    </location>
</feature>
<dbReference type="InterPro" id="IPR005467">
    <property type="entry name" value="His_kinase_dom"/>
</dbReference>
<feature type="compositionally biased region" description="Basic and acidic residues" evidence="6">
    <location>
        <begin position="13"/>
        <end position="24"/>
    </location>
</feature>
<keyword evidence="5" id="KW-0902">Two-component regulatory system</keyword>
<protein>
    <recommendedName>
        <fullName evidence="2">histidine kinase</fullName>
        <ecNumber evidence="2">2.7.13.3</ecNumber>
    </recommendedName>
</protein>
<evidence type="ECO:0000313" key="8">
    <source>
        <dbReference type="EMBL" id="WNZ24259.1"/>
    </source>
</evidence>